<comment type="caution">
    <text evidence="2">The sequence shown here is derived from an EMBL/GenBank/DDBJ whole genome shotgun (WGS) entry which is preliminary data.</text>
</comment>
<reference evidence="2 3" key="1">
    <citation type="submission" date="2024-03" db="EMBL/GenBank/DDBJ databases">
        <title>The genome assembly and annotation of the cricket Gryllus longicercus Weissman &amp; Gray.</title>
        <authorList>
            <person name="Szrajer S."/>
            <person name="Gray D."/>
            <person name="Ylla G."/>
        </authorList>
    </citation>
    <scope>NUCLEOTIDE SEQUENCE [LARGE SCALE GENOMIC DNA]</scope>
    <source>
        <strain evidence="2">DAG 2021-001</strain>
        <tissue evidence="2">Whole body minus gut</tissue>
    </source>
</reference>
<sequence>MSQRGKRQPNRTDDGPAPTKRRKCRPTPTPTLAEDEEVATLVATPAAAADDVAVAAQTGTGWTPKPLNDLKISSIYNRCASEAPAEIEKWFPRGWFFQDEHPVIPLNLFKFLVDITAPVLAWPGNSSYMILIENVWSVLKKAITKEEITDRTCFVENIKWL</sequence>
<protein>
    <submittedName>
        <fullName evidence="2">Uncharacterized protein</fullName>
    </submittedName>
</protein>
<organism evidence="2 3">
    <name type="scientific">Gryllus longicercus</name>
    <dbReference type="NCBI Taxonomy" id="2509291"/>
    <lineage>
        <taxon>Eukaryota</taxon>
        <taxon>Metazoa</taxon>
        <taxon>Ecdysozoa</taxon>
        <taxon>Arthropoda</taxon>
        <taxon>Hexapoda</taxon>
        <taxon>Insecta</taxon>
        <taxon>Pterygota</taxon>
        <taxon>Neoptera</taxon>
        <taxon>Polyneoptera</taxon>
        <taxon>Orthoptera</taxon>
        <taxon>Ensifera</taxon>
        <taxon>Gryllidea</taxon>
        <taxon>Grylloidea</taxon>
        <taxon>Gryllidae</taxon>
        <taxon>Gryllinae</taxon>
        <taxon>Gryllus</taxon>
    </lineage>
</organism>
<feature type="region of interest" description="Disordered" evidence="1">
    <location>
        <begin position="1"/>
        <end position="37"/>
    </location>
</feature>
<name>A0AAN9Z7D2_9ORTH</name>
<accession>A0AAN9Z7D2</accession>
<proteinExistence type="predicted"/>
<gene>
    <name evidence="2" type="ORF">R5R35_003212</name>
</gene>
<dbReference type="Proteomes" id="UP001378592">
    <property type="component" value="Unassembled WGS sequence"/>
</dbReference>
<evidence type="ECO:0000256" key="1">
    <source>
        <dbReference type="SAM" id="MobiDB-lite"/>
    </source>
</evidence>
<evidence type="ECO:0000313" key="2">
    <source>
        <dbReference type="EMBL" id="KAK7865514.1"/>
    </source>
</evidence>
<dbReference type="EMBL" id="JAZDUA010000174">
    <property type="protein sequence ID" value="KAK7865514.1"/>
    <property type="molecule type" value="Genomic_DNA"/>
</dbReference>
<evidence type="ECO:0000313" key="3">
    <source>
        <dbReference type="Proteomes" id="UP001378592"/>
    </source>
</evidence>
<dbReference type="AlphaFoldDB" id="A0AAN9Z7D2"/>
<keyword evidence="3" id="KW-1185">Reference proteome</keyword>